<organism evidence="2 3">
    <name type="scientific">Candidozyma auris</name>
    <name type="common">Yeast</name>
    <name type="synonym">Candida auris</name>
    <dbReference type="NCBI Taxonomy" id="498019"/>
    <lineage>
        <taxon>Eukaryota</taxon>
        <taxon>Fungi</taxon>
        <taxon>Dikarya</taxon>
        <taxon>Ascomycota</taxon>
        <taxon>Saccharomycotina</taxon>
        <taxon>Pichiomycetes</taxon>
        <taxon>Metschnikowiaceae</taxon>
        <taxon>Candidozyma</taxon>
    </lineage>
</organism>
<keyword evidence="1" id="KW-1133">Transmembrane helix</keyword>
<reference evidence="3" key="1">
    <citation type="journal article" date="2015" name="BMC Genomics">
        <title>Draft genome of a commonly misdiagnosed multidrug resistant pathogen Candida auris.</title>
        <authorList>
            <person name="Chatterjee S."/>
            <person name="Alampalli S.V."/>
            <person name="Nageshan R.K."/>
            <person name="Chettiar S.T."/>
            <person name="Joshi S."/>
            <person name="Tatu U.S."/>
        </authorList>
    </citation>
    <scope>NUCLEOTIDE SEQUENCE [LARGE SCALE GENOMIC DNA]</scope>
    <source>
        <strain evidence="3">6684</strain>
    </source>
</reference>
<proteinExistence type="predicted"/>
<keyword evidence="1" id="KW-0472">Membrane</keyword>
<name>A0A0L0NNQ3_CANAR</name>
<accession>A0A0L0NNQ3</accession>
<dbReference type="Proteomes" id="UP000037122">
    <property type="component" value="Unassembled WGS sequence"/>
</dbReference>
<dbReference type="EMBL" id="LGST01000066">
    <property type="protein sequence ID" value="KND95644.1"/>
    <property type="molecule type" value="Genomic_DNA"/>
</dbReference>
<evidence type="ECO:0000256" key="1">
    <source>
        <dbReference type="SAM" id="Phobius"/>
    </source>
</evidence>
<dbReference type="VEuPathDB" id="FungiDB:QG37_07964"/>
<feature type="transmembrane region" description="Helical" evidence="1">
    <location>
        <begin position="15"/>
        <end position="34"/>
    </location>
</feature>
<protein>
    <submittedName>
        <fullName evidence="2">Uncharacterized protein</fullName>
    </submittedName>
</protein>
<evidence type="ECO:0000313" key="3">
    <source>
        <dbReference type="Proteomes" id="UP000037122"/>
    </source>
</evidence>
<keyword evidence="1" id="KW-0812">Transmembrane</keyword>
<comment type="caution">
    <text evidence="2">The sequence shown here is derived from an EMBL/GenBank/DDBJ whole genome shotgun (WGS) entry which is preliminary data.</text>
</comment>
<evidence type="ECO:0000313" key="2">
    <source>
        <dbReference type="EMBL" id="KND95644.1"/>
    </source>
</evidence>
<sequence>MAQLRILAWSKSLNAPFNLLLLIKDAFVYIYHVISKNVALRSPPLDKNKKKSALS</sequence>
<gene>
    <name evidence="2" type="ORF">QG37_07964</name>
</gene>
<dbReference type="AlphaFoldDB" id="A0A0L0NNQ3"/>